<evidence type="ECO:0000313" key="3">
    <source>
        <dbReference type="Proteomes" id="UP001595536"/>
    </source>
</evidence>
<sequence>MRMGAAVTAALALGMAAATAAGAVAAERRDARRAPGAAAAAQQQHMDARALAGRIDYGARPQRDGVIRFGDTELRIGGRVSTSYTWSAK</sequence>
<feature type="signal peptide" evidence="1">
    <location>
        <begin position="1"/>
        <end position="20"/>
    </location>
</feature>
<gene>
    <name evidence="2" type="ORF">ACFOEX_07335</name>
</gene>
<reference evidence="3" key="1">
    <citation type="journal article" date="2019" name="Int. J. Syst. Evol. Microbiol.">
        <title>The Global Catalogue of Microorganisms (GCM) 10K type strain sequencing project: providing services to taxonomists for standard genome sequencing and annotation.</title>
        <authorList>
            <consortium name="The Broad Institute Genomics Platform"/>
            <consortium name="The Broad Institute Genome Sequencing Center for Infectious Disease"/>
            <person name="Wu L."/>
            <person name="Ma J."/>
        </authorList>
    </citation>
    <scope>NUCLEOTIDE SEQUENCE [LARGE SCALE GENOMIC DNA]</scope>
    <source>
        <strain evidence="3">CCM 7941</strain>
    </source>
</reference>
<keyword evidence="3" id="KW-1185">Reference proteome</keyword>
<name>A0ABV7LG94_9HYPH</name>
<dbReference type="RefSeq" id="WP_376830754.1">
    <property type="nucleotide sequence ID" value="NZ_JBHLWR010000006.1"/>
</dbReference>
<keyword evidence="1" id="KW-0732">Signal</keyword>
<organism evidence="2 3">
    <name type="scientific">Camelimonas abortus</name>
    <dbReference type="NCBI Taxonomy" id="1017184"/>
    <lineage>
        <taxon>Bacteria</taxon>
        <taxon>Pseudomonadati</taxon>
        <taxon>Pseudomonadota</taxon>
        <taxon>Alphaproteobacteria</taxon>
        <taxon>Hyphomicrobiales</taxon>
        <taxon>Chelatococcaceae</taxon>
        <taxon>Camelimonas</taxon>
    </lineage>
</organism>
<evidence type="ECO:0000256" key="1">
    <source>
        <dbReference type="SAM" id="SignalP"/>
    </source>
</evidence>
<comment type="caution">
    <text evidence="2">The sequence shown here is derived from an EMBL/GenBank/DDBJ whole genome shotgun (WGS) entry which is preliminary data.</text>
</comment>
<accession>A0ABV7LG94</accession>
<protein>
    <submittedName>
        <fullName evidence="2">Uncharacterized protein</fullName>
    </submittedName>
</protein>
<dbReference type="Proteomes" id="UP001595536">
    <property type="component" value="Unassembled WGS sequence"/>
</dbReference>
<proteinExistence type="predicted"/>
<evidence type="ECO:0000313" key="2">
    <source>
        <dbReference type="EMBL" id="MFC3266163.1"/>
    </source>
</evidence>
<feature type="chain" id="PRO_5046555880" evidence="1">
    <location>
        <begin position="21"/>
        <end position="89"/>
    </location>
</feature>
<dbReference type="EMBL" id="JBHRUV010000031">
    <property type="protein sequence ID" value="MFC3266163.1"/>
    <property type="molecule type" value="Genomic_DNA"/>
</dbReference>